<keyword evidence="5" id="KW-1133">Transmembrane helix</keyword>
<dbReference type="Gene3D" id="1.20.1740.10">
    <property type="entry name" value="Amino acid/polyamine transporter I"/>
    <property type="match status" value="1"/>
</dbReference>
<dbReference type="AlphaFoldDB" id="A0A0B6ABW9"/>
<sequence>MKENTASKNTLKKQLLPRHIRMIAIGGMIGTGIFKGSADTIGLAGPSVIFSYLFAGLLLLIVMGALAEMAIVYPSHNMKDLIQKAFGRRFSFVTGATYCFMWLTVCVIEVIAAGSFLQYWFSSIPLWILCLICSIVLILINATSVKSFGEIEFWFAGIKIFVIIAFILLGIAILFGIMPSNNSSSHYLHNYSDFIPNGWKAVFSTLLVVIFSYGGSELIGLTITETKDAEKVLPGVVKGVMWRVVLFYTLPIFIICGLIPWDKIDANASPFVQVFETAGLQGASHVMNFILLTAVLSAANSGIYGCTRMLHSLSQSGDAPKSLSYVNKQGVPVYSLAFSVLFLLLGTYLVYLYPEKAFSYLLAIPGFTVSLIWISICLAQLKLRPQYKEKPYFKLWGFPYLTLFAACTLIISFIVFLIDSANRLSSIVCVAFVLVMVILSFFKKNTKPTSLEVPNDTN</sequence>
<dbReference type="RefSeq" id="WP_034652933.1">
    <property type="nucleotide sequence ID" value="NZ_BCVB01000026.1"/>
</dbReference>
<keyword evidence="4" id="KW-0029">Amino-acid transport</keyword>
<dbReference type="Pfam" id="PF00324">
    <property type="entry name" value="AA_permease"/>
    <property type="match status" value="1"/>
</dbReference>
<name>A0A0B6ABW9_PRIM2</name>
<dbReference type="PROSITE" id="PS00218">
    <property type="entry name" value="AMINO_ACID_PERMEASE_1"/>
    <property type="match status" value="1"/>
</dbReference>
<dbReference type="GO" id="GO:0006865">
    <property type="term" value="P:amino acid transport"/>
    <property type="evidence" value="ECO:0007669"/>
    <property type="project" value="UniProtKB-KW"/>
</dbReference>
<dbReference type="PIRSF" id="PIRSF006060">
    <property type="entry name" value="AA_transporter"/>
    <property type="match status" value="1"/>
</dbReference>
<dbReference type="InterPro" id="IPR004840">
    <property type="entry name" value="Amino_acid_permease_CS"/>
</dbReference>
<dbReference type="KEGG" id="bmeg:BG04_4115"/>
<feature type="domain" description="Amino acid permease/ SLC12A" evidence="7">
    <location>
        <begin position="19"/>
        <end position="442"/>
    </location>
</feature>
<keyword evidence="2" id="KW-0813">Transport</keyword>
<protein>
    <submittedName>
        <fullName evidence="8">Amino acid permease family protein</fullName>
    </submittedName>
</protein>
<dbReference type="FunFam" id="1.20.1740.10:FF:000001">
    <property type="entry name" value="Amino acid permease"/>
    <property type="match status" value="1"/>
</dbReference>
<evidence type="ECO:0000256" key="2">
    <source>
        <dbReference type="ARBA" id="ARBA00022448"/>
    </source>
</evidence>
<evidence type="ECO:0000313" key="8">
    <source>
        <dbReference type="EMBL" id="AJI21031.1"/>
    </source>
</evidence>
<dbReference type="EMBL" id="CP009920">
    <property type="protein sequence ID" value="AJI21031.1"/>
    <property type="molecule type" value="Genomic_DNA"/>
</dbReference>
<keyword evidence="6" id="KW-0472">Membrane</keyword>
<evidence type="ECO:0000313" key="9">
    <source>
        <dbReference type="Proteomes" id="UP000031829"/>
    </source>
</evidence>
<comment type="subcellular location">
    <subcellularLocation>
        <location evidence="1">Cell membrane</location>
        <topology evidence="1">Multi-pass membrane protein</topology>
    </subcellularLocation>
</comment>
<evidence type="ECO:0000256" key="1">
    <source>
        <dbReference type="ARBA" id="ARBA00004651"/>
    </source>
</evidence>
<dbReference type="Proteomes" id="UP000031829">
    <property type="component" value="Chromosome"/>
</dbReference>
<dbReference type="GeneID" id="93642138"/>
<evidence type="ECO:0000259" key="7">
    <source>
        <dbReference type="Pfam" id="PF00324"/>
    </source>
</evidence>
<dbReference type="GO" id="GO:0055085">
    <property type="term" value="P:transmembrane transport"/>
    <property type="evidence" value="ECO:0007669"/>
    <property type="project" value="InterPro"/>
</dbReference>
<evidence type="ECO:0000256" key="5">
    <source>
        <dbReference type="ARBA" id="ARBA00022989"/>
    </source>
</evidence>
<keyword evidence="3" id="KW-0812">Transmembrane</keyword>
<dbReference type="PANTHER" id="PTHR43495">
    <property type="entry name" value="GABA PERMEASE"/>
    <property type="match status" value="1"/>
</dbReference>
<proteinExistence type="predicted"/>
<organism evidence="8 9">
    <name type="scientific">Priestia megaterium (strain ATCC 14581 / DSM 32 / CCUG 1817 / JCM 2506 / NBRC 15308 / NCIMB 9376 / NCTC 10342 / NRRL B-14308 / VKM B-512 / Ford 19)</name>
    <name type="common">Bacillus megaterium</name>
    <dbReference type="NCBI Taxonomy" id="1348623"/>
    <lineage>
        <taxon>Bacteria</taxon>
        <taxon>Bacillati</taxon>
        <taxon>Bacillota</taxon>
        <taxon>Bacilli</taxon>
        <taxon>Bacillales</taxon>
        <taxon>Bacillaceae</taxon>
        <taxon>Priestia</taxon>
    </lineage>
</organism>
<dbReference type="PANTHER" id="PTHR43495:SF5">
    <property type="entry name" value="GAMMA-AMINOBUTYRIC ACID PERMEASE"/>
    <property type="match status" value="1"/>
</dbReference>
<dbReference type="HOGENOM" id="CLU_007946_9_3_9"/>
<dbReference type="InterPro" id="IPR004841">
    <property type="entry name" value="AA-permease/SLC12A_dom"/>
</dbReference>
<evidence type="ECO:0000256" key="6">
    <source>
        <dbReference type="ARBA" id="ARBA00023136"/>
    </source>
</evidence>
<gene>
    <name evidence="8" type="ORF">BG04_4115</name>
</gene>
<dbReference type="GO" id="GO:0005886">
    <property type="term" value="C:plasma membrane"/>
    <property type="evidence" value="ECO:0007669"/>
    <property type="project" value="UniProtKB-SubCell"/>
</dbReference>
<evidence type="ECO:0000256" key="4">
    <source>
        <dbReference type="ARBA" id="ARBA00022970"/>
    </source>
</evidence>
<evidence type="ECO:0000256" key="3">
    <source>
        <dbReference type="ARBA" id="ARBA00022692"/>
    </source>
</evidence>
<reference evidence="8 9" key="1">
    <citation type="journal article" date="2015" name="Genome Announc.">
        <title>Complete genome sequences for 35 biothreat assay-relevant bacillus species.</title>
        <authorList>
            <person name="Johnson S.L."/>
            <person name="Daligault H.E."/>
            <person name="Davenport K.W."/>
            <person name="Jaissle J."/>
            <person name="Frey K.G."/>
            <person name="Ladner J.T."/>
            <person name="Broomall S.M."/>
            <person name="Bishop-Lilly K.A."/>
            <person name="Bruce D.C."/>
            <person name="Gibbons H.S."/>
            <person name="Coyne S.R."/>
            <person name="Lo C.C."/>
            <person name="Meincke L."/>
            <person name="Munk A.C."/>
            <person name="Koroleva G.I."/>
            <person name="Rosenzweig C.N."/>
            <person name="Palacios G.F."/>
            <person name="Redden C.L."/>
            <person name="Minogue T.D."/>
            <person name="Chain P.S."/>
        </authorList>
    </citation>
    <scope>NUCLEOTIDE SEQUENCE [LARGE SCALE GENOMIC DNA]</scope>
    <source>
        <strain evidence="9">ATCC 14581 / DSM 32 / JCM 2506 / NBRC 15308 / NCIMB 9376 / NCTC 10342 / NRRL B-14308 / VKM B-512</strain>
    </source>
</reference>
<accession>A0A0B6ABW9</accession>